<comment type="caution">
    <text evidence="2">The sequence shown here is derived from an EMBL/GenBank/DDBJ whole genome shotgun (WGS) entry which is preliminary data.</text>
</comment>
<sequence>MRCKFCGKQLDEGSVVCPRCGKSQGGEVNLPPPPVEERYTPFDESADTSHLWKYMVIGFFVPLAGIILYFMWRYKKPRTAQACLKGALVCIAVGVVVLAICLLVMCGQEPEPQQPNIPPFFE</sequence>
<evidence type="ECO:0000313" key="2">
    <source>
        <dbReference type="EMBL" id="HIX50141.1"/>
    </source>
</evidence>
<keyword evidence="1" id="KW-1133">Transmembrane helix</keyword>
<keyword evidence="1" id="KW-0472">Membrane</keyword>
<name>A0A9D2AV11_9FIRM</name>
<evidence type="ECO:0008006" key="4">
    <source>
        <dbReference type="Google" id="ProtNLM"/>
    </source>
</evidence>
<evidence type="ECO:0000313" key="3">
    <source>
        <dbReference type="Proteomes" id="UP000886847"/>
    </source>
</evidence>
<keyword evidence="1" id="KW-0812">Transmembrane</keyword>
<reference evidence="2" key="2">
    <citation type="submission" date="2021-04" db="EMBL/GenBank/DDBJ databases">
        <authorList>
            <person name="Gilroy R."/>
        </authorList>
    </citation>
    <scope>NUCLEOTIDE SEQUENCE</scope>
    <source>
        <strain evidence="2">2189</strain>
    </source>
</reference>
<protein>
    <recommendedName>
        <fullName evidence="4">Zinc ribbon domain-containing protein</fullName>
    </recommendedName>
</protein>
<evidence type="ECO:0000256" key="1">
    <source>
        <dbReference type="SAM" id="Phobius"/>
    </source>
</evidence>
<proteinExistence type="predicted"/>
<organism evidence="2 3">
    <name type="scientific">Candidatus Borkfalkia faecavium</name>
    <dbReference type="NCBI Taxonomy" id="2838508"/>
    <lineage>
        <taxon>Bacteria</taxon>
        <taxon>Bacillati</taxon>
        <taxon>Bacillota</taxon>
        <taxon>Clostridia</taxon>
        <taxon>Christensenellales</taxon>
        <taxon>Christensenellaceae</taxon>
        <taxon>Candidatus Borkfalkia</taxon>
    </lineage>
</organism>
<reference evidence="2" key="1">
    <citation type="journal article" date="2021" name="PeerJ">
        <title>Extensive microbial diversity within the chicken gut microbiome revealed by metagenomics and culture.</title>
        <authorList>
            <person name="Gilroy R."/>
            <person name="Ravi A."/>
            <person name="Getino M."/>
            <person name="Pursley I."/>
            <person name="Horton D.L."/>
            <person name="Alikhan N.F."/>
            <person name="Baker D."/>
            <person name="Gharbi K."/>
            <person name="Hall N."/>
            <person name="Watson M."/>
            <person name="Adriaenssens E.M."/>
            <person name="Foster-Nyarko E."/>
            <person name="Jarju S."/>
            <person name="Secka A."/>
            <person name="Antonio M."/>
            <person name="Oren A."/>
            <person name="Chaudhuri R.R."/>
            <person name="La Ragione R."/>
            <person name="Hildebrand F."/>
            <person name="Pallen M.J."/>
        </authorList>
    </citation>
    <scope>NUCLEOTIDE SEQUENCE</scope>
    <source>
        <strain evidence="2">2189</strain>
    </source>
</reference>
<gene>
    <name evidence="2" type="ORF">H9851_02555</name>
</gene>
<accession>A0A9D2AV11</accession>
<feature type="transmembrane region" description="Helical" evidence="1">
    <location>
        <begin position="84"/>
        <end position="105"/>
    </location>
</feature>
<dbReference type="EMBL" id="DXEW01000012">
    <property type="protein sequence ID" value="HIX50141.1"/>
    <property type="molecule type" value="Genomic_DNA"/>
</dbReference>
<dbReference type="Proteomes" id="UP000886847">
    <property type="component" value="Unassembled WGS sequence"/>
</dbReference>
<dbReference type="AlphaFoldDB" id="A0A9D2AV11"/>
<feature type="transmembrane region" description="Helical" evidence="1">
    <location>
        <begin position="51"/>
        <end position="72"/>
    </location>
</feature>